<organism evidence="1 2">
    <name type="scientific">Undibacterium umbellatum</name>
    <dbReference type="NCBI Taxonomy" id="2762300"/>
    <lineage>
        <taxon>Bacteria</taxon>
        <taxon>Pseudomonadati</taxon>
        <taxon>Pseudomonadota</taxon>
        <taxon>Betaproteobacteria</taxon>
        <taxon>Burkholderiales</taxon>
        <taxon>Oxalobacteraceae</taxon>
        <taxon>Undibacterium</taxon>
    </lineage>
</organism>
<protein>
    <submittedName>
        <fullName evidence="1">Uncharacterized protein</fullName>
    </submittedName>
</protein>
<gene>
    <name evidence="1" type="ORF">H8L47_14740</name>
</gene>
<keyword evidence="2" id="KW-1185">Reference proteome</keyword>
<dbReference type="Proteomes" id="UP000646911">
    <property type="component" value="Unassembled WGS sequence"/>
</dbReference>
<dbReference type="EMBL" id="JACOFX010000007">
    <property type="protein sequence ID" value="MBC3908814.1"/>
    <property type="molecule type" value="Genomic_DNA"/>
</dbReference>
<proteinExistence type="predicted"/>
<reference evidence="1 2" key="1">
    <citation type="submission" date="2020-08" db="EMBL/GenBank/DDBJ databases">
        <title>Novel species isolated from subtropical streams in China.</title>
        <authorList>
            <person name="Lu H."/>
        </authorList>
    </citation>
    <scope>NUCLEOTIDE SEQUENCE [LARGE SCALE GENOMIC DNA]</scope>
    <source>
        <strain evidence="1 2">NL8W</strain>
    </source>
</reference>
<comment type="caution">
    <text evidence="1">The sequence shown here is derived from an EMBL/GenBank/DDBJ whole genome shotgun (WGS) entry which is preliminary data.</text>
</comment>
<dbReference type="RefSeq" id="WP_186954361.1">
    <property type="nucleotide sequence ID" value="NZ_JACOFX010000007.1"/>
</dbReference>
<dbReference type="InterPro" id="IPR027417">
    <property type="entry name" value="P-loop_NTPase"/>
</dbReference>
<evidence type="ECO:0000313" key="2">
    <source>
        <dbReference type="Proteomes" id="UP000646911"/>
    </source>
</evidence>
<evidence type="ECO:0000313" key="1">
    <source>
        <dbReference type="EMBL" id="MBC3908814.1"/>
    </source>
</evidence>
<sequence length="193" mass="21807">MILTIVGDSMAPGQEISATWLARRRALAGRNVLLLKQNCAKKQANQYTRERDHADWLRTEMKAGARSSELASDLVEQELASENNAFHDIIIDIPKPFYADAKTVLANSGLLIFHMELNLWNKERQANLLKCIRHARRSNAELPVLIIVDKITCMQSQSFVSKIAHSLTNIRFIYLDVAGDLALVNLYRAVYLS</sequence>
<name>A0ABR6ZB22_9BURK</name>
<accession>A0ABR6ZB22</accession>
<dbReference type="Gene3D" id="3.40.50.300">
    <property type="entry name" value="P-loop containing nucleotide triphosphate hydrolases"/>
    <property type="match status" value="1"/>
</dbReference>